<reference evidence="2" key="1">
    <citation type="submission" date="2021-09" db="EMBL/GenBank/DDBJ databases">
        <title>First case of bloodstream infection caused by Mixta hanseatica sp. nov., a member of the Erwiniaceae family.</title>
        <authorList>
            <person name="Both A."/>
            <person name="Huang J."/>
            <person name="Wenzel P."/>
            <person name="Aepfelbacher M."/>
            <person name="Rohde H."/>
            <person name="Christner M."/>
            <person name="Hentschke M."/>
        </authorList>
    </citation>
    <scope>NUCLEOTIDE SEQUENCE</scope>
    <source>
        <strain evidence="2">X22927</strain>
    </source>
</reference>
<feature type="transmembrane region" description="Helical" evidence="1">
    <location>
        <begin position="259"/>
        <end position="282"/>
    </location>
</feature>
<evidence type="ECO:0000313" key="2">
    <source>
        <dbReference type="EMBL" id="UQY45640.1"/>
    </source>
</evidence>
<dbReference type="Proteomes" id="UP001056635">
    <property type="component" value="Chromosome"/>
</dbReference>
<feature type="transmembrane region" description="Helical" evidence="1">
    <location>
        <begin position="288"/>
        <end position="307"/>
    </location>
</feature>
<gene>
    <name evidence="2" type="ORF">K6958_08300</name>
</gene>
<sequence>MIPDYLTFIRYQDKRLLPFIYLTFFVVWGLFWKNSAYSLTPQHAGSLSAILAIVLFYLIYDLKAYWMYRGAIKNVDLSCFSGKKLSATESFLARPLVTCAVSALVCWTIVYWGLALAESRYAILALYSLLPLLVYLIYRGVRSVYIRQLAHITRQKIRHRTLYHYLSGFMLMNSALNVLTVSPLENHPDFSLHHGWASLKLTVAMFILCMVVLAISLLFARLSKKSAFLGKLFLREIDFSFSTTMPCAALQAKPLAVRLVFFALLQMLWIAFINALLALLAWSLPFSLYFLVCYLPASFCYLLHLYWQWHTDFLTACDMYLRCSEIDKRASLW</sequence>
<evidence type="ECO:0000256" key="1">
    <source>
        <dbReference type="SAM" id="Phobius"/>
    </source>
</evidence>
<keyword evidence="1" id="KW-1133">Transmembrane helix</keyword>
<feature type="transmembrane region" description="Helical" evidence="1">
    <location>
        <begin position="121"/>
        <end position="141"/>
    </location>
</feature>
<dbReference type="RefSeq" id="WP_249894200.1">
    <property type="nucleotide sequence ID" value="NZ_CP082904.1"/>
</dbReference>
<organism evidence="2 3">
    <name type="scientific">Mixta hanseatica</name>
    <dbReference type="NCBI Taxonomy" id="2872648"/>
    <lineage>
        <taxon>Bacteria</taxon>
        <taxon>Pseudomonadati</taxon>
        <taxon>Pseudomonadota</taxon>
        <taxon>Gammaproteobacteria</taxon>
        <taxon>Enterobacterales</taxon>
        <taxon>Erwiniaceae</taxon>
        <taxon>Mixta</taxon>
    </lineage>
</organism>
<accession>A0ABY4RFJ6</accession>
<feature type="transmembrane region" description="Helical" evidence="1">
    <location>
        <begin position="201"/>
        <end position="222"/>
    </location>
</feature>
<name>A0ABY4RFJ6_9GAMM</name>
<evidence type="ECO:0000313" key="3">
    <source>
        <dbReference type="Proteomes" id="UP001056635"/>
    </source>
</evidence>
<keyword evidence="1" id="KW-0812">Transmembrane</keyword>
<keyword evidence="3" id="KW-1185">Reference proteome</keyword>
<proteinExistence type="predicted"/>
<feature type="transmembrane region" description="Helical" evidence="1">
    <location>
        <begin position="16"/>
        <end position="32"/>
    </location>
</feature>
<feature type="transmembrane region" description="Helical" evidence="1">
    <location>
        <begin position="44"/>
        <end position="60"/>
    </location>
</feature>
<keyword evidence="1" id="KW-0472">Membrane</keyword>
<dbReference type="EMBL" id="CP082904">
    <property type="protein sequence ID" value="UQY45640.1"/>
    <property type="molecule type" value="Genomic_DNA"/>
</dbReference>
<feature type="transmembrane region" description="Helical" evidence="1">
    <location>
        <begin position="91"/>
        <end position="115"/>
    </location>
</feature>
<protein>
    <recommendedName>
        <fullName evidence="4">Inner membrane protein</fullName>
    </recommendedName>
</protein>
<evidence type="ECO:0008006" key="4">
    <source>
        <dbReference type="Google" id="ProtNLM"/>
    </source>
</evidence>
<feature type="transmembrane region" description="Helical" evidence="1">
    <location>
        <begin position="162"/>
        <end position="181"/>
    </location>
</feature>